<dbReference type="Proteomes" id="UP000574390">
    <property type="component" value="Unassembled WGS sequence"/>
</dbReference>
<dbReference type="GO" id="GO:0036064">
    <property type="term" value="C:ciliary basal body"/>
    <property type="evidence" value="ECO:0007669"/>
    <property type="project" value="TreeGrafter"/>
</dbReference>
<protein>
    <recommendedName>
        <fullName evidence="6">IF140/IFT172/WDR19 TPR domain-containing protein</fullName>
    </recommendedName>
</protein>
<gene>
    <name evidence="8" type="ORF">FOZ62_018995</name>
    <name evidence="7" type="ORF">FOZ63_020865</name>
</gene>
<evidence type="ECO:0000256" key="1">
    <source>
        <dbReference type="ARBA" id="ARBA00004138"/>
    </source>
</evidence>
<dbReference type="Proteomes" id="UP000553632">
    <property type="component" value="Unassembled WGS sequence"/>
</dbReference>
<dbReference type="GO" id="GO:0035721">
    <property type="term" value="P:intraciliary retrograde transport"/>
    <property type="evidence" value="ECO:0007669"/>
    <property type="project" value="TreeGrafter"/>
</dbReference>
<dbReference type="GO" id="GO:0030991">
    <property type="term" value="C:intraciliary transport particle A"/>
    <property type="evidence" value="ECO:0007669"/>
    <property type="project" value="TreeGrafter"/>
</dbReference>
<dbReference type="GO" id="GO:0005930">
    <property type="term" value="C:axoneme"/>
    <property type="evidence" value="ECO:0007669"/>
    <property type="project" value="TreeGrafter"/>
</dbReference>
<dbReference type="AlphaFoldDB" id="A0A7J6RCX5"/>
<sequence>MEAELIKLSMQAVYSDEGAGGTATAGAMQAARFYETKGDYARAAALYQKIGQTDKAISLCLATQQYDALRKLADYLSPETTDQATMERCAKVLIEQK</sequence>
<keyword evidence="2" id="KW-0853">WD repeat</keyword>
<feature type="domain" description="IF140/IFT172/WDR19 TPR" evidence="6">
    <location>
        <begin position="26"/>
        <end position="96"/>
    </location>
</feature>
<comment type="subcellular location">
    <subcellularLocation>
        <location evidence="1">Cell projection</location>
        <location evidence="1">Cilium</location>
    </subcellularLocation>
</comment>
<dbReference type="Pfam" id="PF24762">
    <property type="entry name" value="TPR_IF140-IFT172"/>
    <property type="match status" value="1"/>
</dbReference>
<name>A0A7J6RCX5_PEROL</name>
<accession>A0A7J6RCX5</accession>
<keyword evidence="4" id="KW-0969">Cilium</keyword>
<reference evidence="9 10" key="1">
    <citation type="submission" date="2020-04" db="EMBL/GenBank/DDBJ databases">
        <title>Perkinsus olseni comparative genomics.</title>
        <authorList>
            <person name="Bogema D.R."/>
        </authorList>
    </citation>
    <scope>NUCLEOTIDE SEQUENCE [LARGE SCALE GENOMIC DNA]</scope>
    <source>
        <strain evidence="8">ATCC PRA-205</strain>
        <strain evidence="7 9">ATCC PRA-207</strain>
    </source>
</reference>
<dbReference type="EMBL" id="JABANM010020660">
    <property type="protein sequence ID" value="KAF4722471.1"/>
    <property type="molecule type" value="Genomic_DNA"/>
</dbReference>
<feature type="non-terminal residue" evidence="7">
    <location>
        <position position="1"/>
    </location>
</feature>
<dbReference type="PANTHER" id="PTHR15722:SF7">
    <property type="entry name" value="INTRAFLAGELLAR TRANSPORT PROTEIN 140 HOMOLOG"/>
    <property type="match status" value="1"/>
</dbReference>
<evidence type="ECO:0000313" key="9">
    <source>
        <dbReference type="Proteomes" id="UP000553632"/>
    </source>
</evidence>
<keyword evidence="9" id="KW-1185">Reference proteome</keyword>
<evidence type="ECO:0000256" key="5">
    <source>
        <dbReference type="ARBA" id="ARBA00023273"/>
    </source>
</evidence>
<proteinExistence type="predicted"/>
<comment type="caution">
    <text evidence="7">The sequence shown here is derived from an EMBL/GenBank/DDBJ whole genome shotgun (WGS) entry which is preliminary data.</text>
</comment>
<keyword evidence="5" id="KW-0966">Cell projection</keyword>
<evidence type="ECO:0000256" key="4">
    <source>
        <dbReference type="ARBA" id="ARBA00023069"/>
    </source>
</evidence>
<keyword evidence="3" id="KW-0677">Repeat</keyword>
<dbReference type="EMBL" id="JABANO010026482">
    <property type="protein sequence ID" value="KAF4718475.1"/>
    <property type="molecule type" value="Genomic_DNA"/>
</dbReference>
<evidence type="ECO:0000259" key="6">
    <source>
        <dbReference type="Pfam" id="PF24762"/>
    </source>
</evidence>
<evidence type="ECO:0000313" key="10">
    <source>
        <dbReference type="Proteomes" id="UP000574390"/>
    </source>
</evidence>
<evidence type="ECO:0000256" key="3">
    <source>
        <dbReference type="ARBA" id="ARBA00022737"/>
    </source>
</evidence>
<evidence type="ECO:0000313" key="8">
    <source>
        <dbReference type="EMBL" id="KAF4722471.1"/>
    </source>
</evidence>
<evidence type="ECO:0000313" key="7">
    <source>
        <dbReference type="EMBL" id="KAF4718475.1"/>
    </source>
</evidence>
<dbReference type="InterPro" id="IPR056168">
    <property type="entry name" value="TPR_IF140/IFT172/WDR19"/>
</dbReference>
<evidence type="ECO:0000256" key="2">
    <source>
        <dbReference type="ARBA" id="ARBA00022574"/>
    </source>
</evidence>
<organism evidence="7 9">
    <name type="scientific">Perkinsus olseni</name>
    <name type="common">Perkinsus atlanticus</name>
    <dbReference type="NCBI Taxonomy" id="32597"/>
    <lineage>
        <taxon>Eukaryota</taxon>
        <taxon>Sar</taxon>
        <taxon>Alveolata</taxon>
        <taxon>Perkinsozoa</taxon>
        <taxon>Perkinsea</taxon>
        <taxon>Perkinsida</taxon>
        <taxon>Perkinsidae</taxon>
        <taxon>Perkinsus</taxon>
    </lineage>
</organism>
<dbReference type="PANTHER" id="PTHR15722">
    <property type="entry name" value="IFT140/172-RELATED"/>
    <property type="match status" value="1"/>
</dbReference>